<evidence type="ECO:0000256" key="6">
    <source>
        <dbReference type="ARBA" id="ARBA00022970"/>
    </source>
</evidence>
<keyword evidence="5 9" id="KW-0812">Transmembrane</keyword>
<feature type="transmembrane region" description="Helical" evidence="9">
    <location>
        <begin position="228"/>
        <end position="249"/>
    </location>
</feature>
<feature type="transmembrane region" description="Helical" evidence="9">
    <location>
        <begin position="153"/>
        <end position="171"/>
    </location>
</feature>
<feature type="transmembrane region" description="Helical" evidence="9">
    <location>
        <begin position="197"/>
        <end position="216"/>
    </location>
</feature>
<dbReference type="STRING" id="54915.ADS79_02470"/>
<keyword evidence="8 9" id="KW-0472">Membrane</keyword>
<dbReference type="GO" id="GO:0015188">
    <property type="term" value="F:L-isoleucine transmembrane transporter activity"/>
    <property type="evidence" value="ECO:0007669"/>
    <property type="project" value="TreeGrafter"/>
</dbReference>
<dbReference type="NCBIfam" id="TIGR00796">
    <property type="entry name" value="livcs"/>
    <property type="match status" value="1"/>
</dbReference>
<organism evidence="11 12">
    <name type="scientific">Brevibacillus reuszeri</name>
    <dbReference type="NCBI Taxonomy" id="54915"/>
    <lineage>
        <taxon>Bacteria</taxon>
        <taxon>Bacillati</taxon>
        <taxon>Bacillota</taxon>
        <taxon>Bacilli</taxon>
        <taxon>Bacillales</taxon>
        <taxon>Paenibacillaceae</taxon>
        <taxon>Brevibacillus</taxon>
    </lineage>
</organism>
<dbReference type="OrthoDB" id="9783920at2"/>
<evidence type="ECO:0000313" key="13">
    <source>
        <dbReference type="Proteomes" id="UP000319578"/>
    </source>
</evidence>
<dbReference type="Gene3D" id="1.20.1740.10">
    <property type="entry name" value="Amino acid/polyamine transporter I"/>
    <property type="match status" value="1"/>
</dbReference>
<keyword evidence="4" id="KW-1003">Cell membrane</keyword>
<dbReference type="SUPFAM" id="SSF161070">
    <property type="entry name" value="SNF-like"/>
    <property type="match status" value="1"/>
</dbReference>
<feature type="transmembrane region" description="Helical" evidence="9">
    <location>
        <begin position="340"/>
        <end position="363"/>
    </location>
</feature>
<dbReference type="PANTHER" id="PTHR30588">
    <property type="entry name" value="BRANCHED-CHAIN AMINO ACID TRANSPORT SYSTEM 2 CARRIER PROTEIN"/>
    <property type="match status" value="1"/>
</dbReference>
<dbReference type="GO" id="GO:0005304">
    <property type="term" value="F:L-valine transmembrane transporter activity"/>
    <property type="evidence" value="ECO:0007669"/>
    <property type="project" value="TreeGrafter"/>
</dbReference>
<dbReference type="EMBL" id="BJON01000006">
    <property type="protein sequence ID" value="GED67797.1"/>
    <property type="molecule type" value="Genomic_DNA"/>
</dbReference>
<dbReference type="EMBL" id="LGIQ01000002">
    <property type="protein sequence ID" value="KNB74571.1"/>
    <property type="molecule type" value="Genomic_DNA"/>
</dbReference>
<evidence type="ECO:0000313" key="10">
    <source>
        <dbReference type="EMBL" id="GED67797.1"/>
    </source>
</evidence>
<dbReference type="PANTHER" id="PTHR30588:SF0">
    <property type="entry name" value="BRANCHED-CHAIN AMINO ACID PERMEASE BRNQ"/>
    <property type="match status" value="1"/>
</dbReference>
<keyword evidence="13" id="KW-1185">Reference proteome</keyword>
<gene>
    <name evidence="10" type="primary">brnQ_1</name>
    <name evidence="11" type="ORF">ADS79_02470</name>
    <name evidence="10" type="ORF">BRE01_14990</name>
</gene>
<dbReference type="GO" id="GO:0015190">
    <property type="term" value="F:L-leucine transmembrane transporter activity"/>
    <property type="evidence" value="ECO:0007669"/>
    <property type="project" value="TreeGrafter"/>
</dbReference>
<dbReference type="InterPro" id="IPR037272">
    <property type="entry name" value="SNS_sf"/>
</dbReference>
<comment type="similarity">
    <text evidence="2 9">Belongs to the branched chain amino acid transporter family.</text>
</comment>
<dbReference type="RefSeq" id="WP_049736817.1">
    <property type="nucleotide sequence ID" value="NZ_BJON01000006.1"/>
</dbReference>
<dbReference type="Proteomes" id="UP000319578">
    <property type="component" value="Unassembled WGS sequence"/>
</dbReference>
<keyword evidence="6 9" id="KW-0029">Amino-acid transport</keyword>
<dbReference type="InterPro" id="IPR004685">
    <property type="entry name" value="Brnchd-chn_aa_trnsp_Livcs"/>
</dbReference>
<dbReference type="Proteomes" id="UP000036834">
    <property type="component" value="Unassembled WGS sequence"/>
</dbReference>
<feature type="transmembrane region" description="Helical" evidence="9">
    <location>
        <begin position="283"/>
        <end position="303"/>
    </location>
</feature>
<reference evidence="10 13" key="3">
    <citation type="submission" date="2019-06" db="EMBL/GenBank/DDBJ databases">
        <title>Whole genome shotgun sequence of Brevibacillus reuszeri NBRC 15719.</title>
        <authorList>
            <person name="Hosoyama A."/>
            <person name="Uohara A."/>
            <person name="Ohji S."/>
            <person name="Ichikawa N."/>
        </authorList>
    </citation>
    <scope>NUCLEOTIDE SEQUENCE [LARGE SCALE GENOMIC DNA]</scope>
    <source>
        <strain evidence="10 13">NBRC 15719</strain>
    </source>
</reference>
<dbReference type="GO" id="GO:0005886">
    <property type="term" value="C:plasma membrane"/>
    <property type="evidence" value="ECO:0007669"/>
    <property type="project" value="UniProtKB-SubCell"/>
</dbReference>
<evidence type="ECO:0000256" key="8">
    <source>
        <dbReference type="ARBA" id="ARBA00023136"/>
    </source>
</evidence>
<sequence length="451" mass="47943">MRGLTTRETITVGLMLFALFFGAGNMIFPPALGQAAGSNVWLAMLGFITTGVGLPLLGVIAVSLSGGNLQTLASRVHPVFAVIFTFIVYLAIGPFLAIPRTGTVTFEMGVLPFLPEAMKGSWVPLFLTTVVYFVLTFWLCLNPTKLVDRIGKVLTPALLIIIGLMFVQSLFQPMGGMGEPTGVYKESAFFKGFLEGYLTLDALAAMIFGIVVTAAIQNQGVTERKKVTWSTIKAAVIAACGLGLVYLALGYMGANSFALGQSENGGQILTAIVQHLFGPFGSMLLGVAVTLACLTTSVGLVTACSRFFSDRIPGISYKTMAAILCIFSAGVANIGLTQLIAISVPVLMAIYPLAIVLMLLAFFHKLFRGYRAVYVGAIVATALISLVDGLSSMGLSIEAITSIYKHLPLQKEGIGWLLPAIAGALLGFLWGSLWPSKQTKQELYQEKAGNL</sequence>
<protein>
    <recommendedName>
        <fullName evidence="9">Branched-chain amino acid transport system carrier protein</fullName>
    </recommendedName>
</protein>
<accession>A0A0K9Z0X0</accession>
<evidence type="ECO:0000313" key="11">
    <source>
        <dbReference type="EMBL" id="KNB74571.1"/>
    </source>
</evidence>
<proteinExistence type="inferred from homology"/>
<evidence type="ECO:0000256" key="7">
    <source>
        <dbReference type="ARBA" id="ARBA00022989"/>
    </source>
</evidence>
<feature type="transmembrane region" description="Helical" evidence="9">
    <location>
        <begin position="315"/>
        <end position="334"/>
    </location>
</feature>
<comment type="function">
    <text evidence="9">Component of the transport system for branched-chain amino acids.</text>
</comment>
<feature type="transmembrane region" description="Helical" evidence="9">
    <location>
        <begin position="372"/>
        <end position="393"/>
    </location>
</feature>
<reference evidence="12" key="1">
    <citation type="submission" date="2015-07" db="EMBL/GenBank/DDBJ databases">
        <title>Genome sequencing project for genomic taxonomy and phylogenomics of Bacillus-like bacteria.</title>
        <authorList>
            <person name="Liu B."/>
            <person name="Wang J."/>
            <person name="Zhu Y."/>
            <person name="Liu G."/>
            <person name="Chen Q."/>
            <person name="Chen Z."/>
            <person name="Lan J."/>
            <person name="Che J."/>
            <person name="Ge C."/>
            <person name="Shi H."/>
            <person name="Pan Z."/>
            <person name="Liu X."/>
        </authorList>
    </citation>
    <scope>NUCLEOTIDE SEQUENCE [LARGE SCALE GENOMIC DNA]</scope>
    <source>
        <strain evidence="12">DSM 9887</strain>
    </source>
</reference>
<comment type="caution">
    <text evidence="9">Lacks conserved residue(s) required for the propagation of feature annotation.</text>
</comment>
<evidence type="ECO:0000256" key="1">
    <source>
        <dbReference type="ARBA" id="ARBA00004651"/>
    </source>
</evidence>
<evidence type="ECO:0000313" key="12">
    <source>
        <dbReference type="Proteomes" id="UP000036834"/>
    </source>
</evidence>
<feature type="transmembrane region" description="Helical" evidence="9">
    <location>
        <begin position="76"/>
        <end position="98"/>
    </location>
</feature>
<keyword evidence="7 9" id="KW-1133">Transmembrane helix</keyword>
<dbReference type="AlphaFoldDB" id="A0A0K9Z0X0"/>
<dbReference type="GO" id="GO:0015820">
    <property type="term" value="P:L-leucine transport"/>
    <property type="evidence" value="ECO:0007669"/>
    <property type="project" value="TreeGrafter"/>
</dbReference>
<comment type="caution">
    <text evidence="11">The sequence shown here is derived from an EMBL/GenBank/DDBJ whole genome shotgun (WGS) entry which is preliminary data.</text>
</comment>
<feature type="transmembrane region" description="Helical" evidence="9">
    <location>
        <begin position="122"/>
        <end position="141"/>
    </location>
</feature>
<reference evidence="11" key="2">
    <citation type="submission" date="2015-07" db="EMBL/GenBank/DDBJ databases">
        <title>MeaNS - Measles Nucleotide Surveillance Program.</title>
        <authorList>
            <person name="Tran T."/>
            <person name="Druce J."/>
        </authorList>
    </citation>
    <scope>NUCLEOTIDE SEQUENCE</scope>
    <source>
        <strain evidence="11">DSM 9887</strain>
    </source>
</reference>
<evidence type="ECO:0000256" key="4">
    <source>
        <dbReference type="ARBA" id="ARBA00022475"/>
    </source>
</evidence>
<evidence type="ECO:0000256" key="9">
    <source>
        <dbReference type="RuleBase" id="RU362122"/>
    </source>
</evidence>
<comment type="subcellular location">
    <subcellularLocation>
        <location evidence="1 9">Cell membrane</location>
        <topology evidence="1 9">Multi-pass membrane protein</topology>
    </subcellularLocation>
</comment>
<evidence type="ECO:0000256" key="3">
    <source>
        <dbReference type="ARBA" id="ARBA00022448"/>
    </source>
</evidence>
<name>A0A0K9Z0X0_9BACL</name>
<feature type="transmembrane region" description="Helical" evidence="9">
    <location>
        <begin position="43"/>
        <end position="64"/>
    </location>
</feature>
<keyword evidence="3 9" id="KW-0813">Transport</keyword>
<dbReference type="PATRIC" id="fig|54915.3.peg.5658"/>
<evidence type="ECO:0000256" key="2">
    <source>
        <dbReference type="ARBA" id="ARBA00008540"/>
    </source>
</evidence>
<dbReference type="GO" id="GO:0015818">
    <property type="term" value="P:isoleucine transport"/>
    <property type="evidence" value="ECO:0007669"/>
    <property type="project" value="TreeGrafter"/>
</dbReference>
<evidence type="ECO:0000256" key="5">
    <source>
        <dbReference type="ARBA" id="ARBA00022692"/>
    </source>
</evidence>
<dbReference type="Pfam" id="PF05525">
    <property type="entry name" value="Branch_AA_trans"/>
    <property type="match status" value="1"/>
</dbReference>
<feature type="transmembrane region" description="Helical" evidence="9">
    <location>
        <begin position="413"/>
        <end position="434"/>
    </location>
</feature>